<dbReference type="AlphaFoldDB" id="A0A2G6KII1"/>
<dbReference type="Gene3D" id="3.60.21.10">
    <property type="match status" value="1"/>
</dbReference>
<name>A0A2G6KII1_9BACT</name>
<dbReference type="SUPFAM" id="SSF56300">
    <property type="entry name" value="Metallo-dependent phosphatases"/>
    <property type="match status" value="1"/>
</dbReference>
<organism evidence="4 5">
    <name type="scientific">candidate division KSB3 bacterium</name>
    <dbReference type="NCBI Taxonomy" id="2044937"/>
    <lineage>
        <taxon>Bacteria</taxon>
        <taxon>candidate division KSB3</taxon>
    </lineage>
</organism>
<protein>
    <recommendedName>
        <fullName evidence="2">Phosphoesterase</fullName>
        <ecNumber evidence="2">3.1.4.-</ecNumber>
    </recommendedName>
</protein>
<gene>
    <name evidence="4" type="ORF">CSA56_06660</name>
</gene>
<dbReference type="EC" id="3.1.4.-" evidence="2"/>
<dbReference type="InterPro" id="IPR024654">
    <property type="entry name" value="Calcineurin-like_PHP_lpxH"/>
</dbReference>
<evidence type="ECO:0000256" key="1">
    <source>
        <dbReference type="ARBA" id="ARBA00008950"/>
    </source>
</evidence>
<keyword evidence="2" id="KW-0479">Metal-binding</keyword>
<accession>A0A2G6KII1</accession>
<dbReference type="EMBL" id="PDSK01000075">
    <property type="protein sequence ID" value="PIE34812.1"/>
    <property type="molecule type" value="Genomic_DNA"/>
</dbReference>
<comment type="cofactor">
    <cofactor evidence="2">
        <name>a divalent metal cation</name>
        <dbReference type="ChEBI" id="CHEBI:60240"/>
    </cofactor>
</comment>
<dbReference type="GO" id="GO:0046872">
    <property type="term" value="F:metal ion binding"/>
    <property type="evidence" value="ECO:0007669"/>
    <property type="project" value="UniProtKB-KW"/>
</dbReference>
<comment type="caution">
    <text evidence="4">The sequence shown here is derived from an EMBL/GenBank/DDBJ whole genome shotgun (WGS) entry which is preliminary data.</text>
</comment>
<evidence type="ECO:0000256" key="2">
    <source>
        <dbReference type="RuleBase" id="RU362039"/>
    </source>
</evidence>
<evidence type="ECO:0000313" key="5">
    <source>
        <dbReference type="Proteomes" id="UP000230821"/>
    </source>
</evidence>
<evidence type="ECO:0000313" key="4">
    <source>
        <dbReference type="EMBL" id="PIE34812.1"/>
    </source>
</evidence>
<reference evidence="4 5" key="1">
    <citation type="submission" date="2017-10" db="EMBL/GenBank/DDBJ databases">
        <title>Novel microbial diversity and functional potential in the marine mammal oral microbiome.</title>
        <authorList>
            <person name="Dudek N.K."/>
            <person name="Sun C.L."/>
            <person name="Burstein D."/>
            <person name="Kantor R.S."/>
            <person name="Aliaga Goltsman D.S."/>
            <person name="Bik E.M."/>
            <person name="Thomas B.C."/>
            <person name="Banfield J.F."/>
            <person name="Relman D.A."/>
        </authorList>
    </citation>
    <scope>NUCLEOTIDE SEQUENCE [LARGE SCALE GENOMIC DNA]</scope>
    <source>
        <strain evidence="4">DOLJORAL78_47_16</strain>
    </source>
</reference>
<sequence length="175" mass="19672">MKIGVLSDTHLAVPTGRFHAVTQKIRNKRTIEDLHEIVQQHLSDVELILHAGDFVEEAVFEMLQKFAPVKAVRGNMDHIAIQNRFPTCRIVEVNDFKIGLTHGDGPPQGIVERVKQHFHDVDAIVFGHSHQPLNEKHDGILFFNPGSPTDRIFAPYTSIGMLEVSDTITGRLIKL</sequence>
<evidence type="ECO:0000259" key="3">
    <source>
        <dbReference type="Pfam" id="PF12850"/>
    </source>
</evidence>
<comment type="similarity">
    <text evidence="1 2">Belongs to the metallophosphoesterase superfamily. YfcE family.</text>
</comment>
<dbReference type="Proteomes" id="UP000230821">
    <property type="component" value="Unassembled WGS sequence"/>
</dbReference>
<feature type="domain" description="Calcineurin-like phosphoesterase" evidence="3">
    <location>
        <begin position="1"/>
        <end position="166"/>
    </location>
</feature>
<dbReference type="NCBIfam" id="TIGR00040">
    <property type="entry name" value="yfcE"/>
    <property type="match status" value="1"/>
</dbReference>
<proteinExistence type="inferred from homology"/>
<dbReference type="InterPro" id="IPR029052">
    <property type="entry name" value="Metallo-depent_PP-like"/>
</dbReference>
<dbReference type="GO" id="GO:0016787">
    <property type="term" value="F:hydrolase activity"/>
    <property type="evidence" value="ECO:0007669"/>
    <property type="project" value="UniProtKB-UniRule"/>
</dbReference>
<dbReference type="PANTHER" id="PTHR11124">
    <property type="entry name" value="VACUOLAR SORTING PROTEIN VPS29"/>
    <property type="match status" value="1"/>
</dbReference>
<dbReference type="InterPro" id="IPR000979">
    <property type="entry name" value="Phosphodiesterase_MJ0936/Vps29"/>
</dbReference>
<dbReference type="Pfam" id="PF12850">
    <property type="entry name" value="Metallophos_2"/>
    <property type="match status" value="1"/>
</dbReference>